<accession>A0A182JRY4</accession>
<sequence length="114" mass="12964">MVQEQGQRARQDHLEVLICKVDLEDLELDQEEVQLTVVEDLLEVEPLVLMLMDGQLEVREVMHQEDLLEVTMNKGDLLVQVARAMIVMVDQLATMGQVLTLVVDQSEVMVPILI</sequence>
<protein>
    <submittedName>
        <fullName evidence="1">Uncharacterized protein</fullName>
    </submittedName>
</protein>
<reference evidence="1" key="2">
    <citation type="submission" date="2020-05" db="UniProtKB">
        <authorList>
            <consortium name="EnsemblMetazoa"/>
        </authorList>
    </citation>
    <scope>IDENTIFICATION</scope>
    <source>
        <strain evidence="1">ACHKN1017</strain>
    </source>
</reference>
<reference evidence="2" key="1">
    <citation type="submission" date="2013-03" db="EMBL/GenBank/DDBJ databases">
        <title>The Genome Sequence of Anopheles christyi ACHKN1017.</title>
        <authorList>
            <consortium name="The Broad Institute Genomics Platform"/>
            <person name="Neafsey D.E."/>
            <person name="Besansky N."/>
            <person name="Walker B."/>
            <person name="Young S.K."/>
            <person name="Zeng Q."/>
            <person name="Gargeya S."/>
            <person name="Fitzgerald M."/>
            <person name="Haas B."/>
            <person name="Abouelleil A."/>
            <person name="Allen A.W."/>
            <person name="Alvarado L."/>
            <person name="Arachchi H.M."/>
            <person name="Berlin A.M."/>
            <person name="Chapman S.B."/>
            <person name="Gainer-Dewar J."/>
            <person name="Goldberg J."/>
            <person name="Griggs A."/>
            <person name="Gujja S."/>
            <person name="Hansen M."/>
            <person name="Howarth C."/>
            <person name="Imamovic A."/>
            <person name="Ireland A."/>
            <person name="Larimer J."/>
            <person name="McCowan C."/>
            <person name="Murphy C."/>
            <person name="Pearson M."/>
            <person name="Poon T.W."/>
            <person name="Priest M."/>
            <person name="Roberts A."/>
            <person name="Saif S."/>
            <person name="Shea T."/>
            <person name="Sisk P."/>
            <person name="Sykes S."/>
            <person name="Wortman J."/>
            <person name="Nusbaum C."/>
            <person name="Birren B."/>
        </authorList>
    </citation>
    <scope>NUCLEOTIDE SEQUENCE [LARGE SCALE GENOMIC DNA]</scope>
    <source>
        <strain evidence="2">ACHKN1017</strain>
    </source>
</reference>
<dbReference type="EnsemblMetazoa" id="ACHR001266-RA">
    <property type="protein sequence ID" value="ACHR001266-PA"/>
    <property type="gene ID" value="ACHR001266"/>
</dbReference>
<dbReference type="AlphaFoldDB" id="A0A182JRY4"/>
<name>A0A182JRY4_9DIPT</name>
<keyword evidence="2" id="KW-1185">Reference proteome</keyword>
<evidence type="ECO:0000313" key="2">
    <source>
        <dbReference type="Proteomes" id="UP000075881"/>
    </source>
</evidence>
<dbReference type="Proteomes" id="UP000075881">
    <property type="component" value="Unassembled WGS sequence"/>
</dbReference>
<dbReference type="VEuPathDB" id="VectorBase:ACHR001266"/>
<proteinExistence type="predicted"/>
<evidence type="ECO:0000313" key="1">
    <source>
        <dbReference type="EnsemblMetazoa" id="ACHR001266-PA"/>
    </source>
</evidence>
<organism evidence="1 2">
    <name type="scientific">Anopheles christyi</name>
    <dbReference type="NCBI Taxonomy" id="43041"/>
    <lineage>
        <taxon>Eukaryota</taxon>
        <taxon>Metazoa</taxon>
        <taxon>Ecdysozoa</taxon>
        <taxon>Arthropoda</taxon>
        <taxon>Hexapoda</taxon>
        <taxon>Insecta</taxon>
        <taxon>Pterygota</taxon>
        <taxon>Neoptera</taxon>
        <taxon>Endopterygota</taxon>
        <taxon>Diptera</taxon>
        <taxon>Nematocera</taxon>
        <taxon>Culicoidea</taxon>
        <taxon>Culicidae</taxon>
        <taxon>Anophelinae</taxon>
        <taxon>Anopheles</taxon>
    </lineage>
</organism>